<dbReference type="AlphaFoldDB" id="A0A094X4F6"/>
<name>A0A094X4F6_9BACT</name>
<evidence type="ECO:0000313" key="1">
    <source>
        <dbReference type="EMBL" id="KGA93454.1"/>
    </source>
</evidence>
<comment type="caution">
    <text evidence="1">The sequence shown here is derived from an EMBL/GenBank/DDBJ whole genome shotgun (WGS) entry which is preliminary data.</text>
</comment>
<dbReference type="Proteomes" id="UP000029452">
    <property type="component" value="Unassembled WGS sequence"/>
</dbReference>
<reference evidence="1 2" key="1">
    <citation type="submission" date="2014-06" db="EMBL/GenBank/DDBJ databases">
        <title>Draft genome sequence of iron oxidizing acidophile Leptospirillum ferriphilum DSM14647.</title>
        <authorList>
            <person name="Cardenas J.P."/>
            <person name="Lazcano M."/>
            <person name="Ossandon F.J."/>
            <person name="Corbett M."/>
            <person name="Holmes D.S."/>
            <person name="Watkin E."/>
        </authorList>
    </citation>
    <scope>NUCLEOTIDE SEQUENCE [LARGE SCALE GENOMIC DNA]</scope>
    <source>
        <strain evidence="1 2">DSM 14647</strain>
    </source>
</reference>
<organism evidence="1 2">
    <name type="scientific">Leptospirillum ferriphilum</name>
    <dbReference type="NCBI Taxonomy" id="178606"/>
    <lineage>
        <taxon>Bacteria</taxon>
        <taxon>Pseudomonadati</taxon>
        <taxon>Nitrospirota</taxon>
        <taxon>Nitrospiria</taxon>
        <taxon>Nitrospirales</taxon>
        <taxon>Nitrospiraceae</taxon>
        <taxon>Leptospirillum</taxon>
    </lineage>
</organism>
<protein>
    <submittedName>
        <fullName evidence="1">Uncharacterized protein</fullName>
    </submittedName>
</protein>
<sequence>MFVFGPSLQGLRGDLDCLSDWEREFERIREDRTMAWVGNREVSCYSSKDFFLHRTRGLSARKSVVRAVRYLILM</sequence>
<dbReference type="EMBL" id="JPGK01000006">
    <property type="protein sequence ID" value="KGA93454.1"/>
    <property type="molecule type" value="Genomic_DNA"/>
</dbReference>
<proteinExistence type="predicted"/>
<accession>A0A094X4F6</accession>
<dbReference type="PATRIC" id="fig|178606.4.peg.1665"/>
<gene>
    <name evidence="1" type="ORF">LptCag_0067</name>
</gene>
<evidence type="ECO:0000313" key="2">
    <source>
        <dbReference type="Proteomes" id="UP000029452"/>
    </source>
</evidence>